<dbReference type="RefSeq" id="WP_073328878.1">
    <property type="nucleotide sequence ID" value="NZ_FQTT01000009.1"/>
</dbReference>
<name>A0A1M4RYA5_9ACTO</name>
<dbReference type="EMBL" id="FQTT01000009">
    <property type="protein sequence ID" value="SHE24938.1"/>
    <property type="molecule type" value="Genomic_DNA"/>
</dbReference>
<evidence type="ECO:0000313" key="1">
    <source>
        <dbReference type="EMBL" id="SHE24938.1"/>
    </source>
</evidence>
<protein>
    <submittedName>
        <fullName evidence="1">Uncharacterized protein</fullName>
    </submittedName>
</protein>
<accession>A0A1M4RYA5</accession>
<dbReference type="STRING" id="1892869.ACGLYG10_1150"/>
<dbReference type="Proteomes" id="UP000184291">
    <property type="component" value="Unassembled WGS sequence"/>
</dbReference>
<reference evidence="2" key="1">
    <citation type="submission" date="2016-09" db="EMBL/GenBank/DDBJ databases">
        <authorList>
            <person name="Strepis N."/>
        </authorList>
    </citation>
    <scope>NUCLEOTIDE SEQUENCE [LARGE SCALE GENOMIC DNA]</scope>
</reference>
<dbReference type="OrthoDB" id="3259567at2"/>
<proteinExistence type="predicted"/>
<organism evidence="1 2">
    <name type="scientific">Actinomyces glycerinitolerans</name>
    <dbReference type="NCBI Taxonomy" id="1892869"/>
    <lineage>
        <taxon>Bacteria</taxon>
        <taxon>Bacillati</taxon>
        <taxon>Actinomycetota</taxon>
        <taxon>Actinomycetes</taxon>
        <taxon>Actinomycetales</taxon>
        <taxon>Actinomycetaceae</taxon>
        <taxon>Actinomyces</taxon>
    </lineage>
</organism>
<evidence type="ECO:0000313" key="2">
    <source>
        <dbReference type="Proteomes" id="UP000184291"/>
    </source>
</evidence>
<sequence>MLTVIFTLTIGGTVLAAPARLYAAESVQVAAAPAPAIPESLSDTAAWQLTLDYEDTRVEGVVAGAAGPILVTDHGAMGLDPHTGETTWSYTRPAKTVHFGAGCWEASIWCYGVLSPDRNHLVLGYDAGRLGTPLVVLNTANGEVAFEHYYSDRTWRGKNRGTEFDRREGPSIQVTDNVLWVGQEILSLTDGSLQATLSDDYDARYGSEDCPRDDVQSCRQLFPPEHGGHSTLVLGSTCWNPNYVYEENDQSVWCEVAIAPDDDPTGIITVDAVVPKSAAWPRLVFADGWTVRYADPEAAYATLSEQTSREQTEKLNFPLEAVSIDALSGTESAPSIPLGEFNGPIDDYWMHPRTITLFQAQANPDETGSRSVFDTTSGHIYTYDELAEQTSGYTYLDSLRFSSNGASTNVIRTDDSIALLLRNLDLNRSALPGDDLDTNLLQAPGVIAVVARQYTYTVNGDLDRTTTVIVGFCG</sequence>
<keyword evidence="2" id="KW-1185">Reference proteome</keyword>
<dbReference type="AlphaFoldDB" id="A0A1M4RYA5"/>
<gene>
    <name evidence="1" type="ORF">ACGLYG10_1150</name>
</gene>